<evidence type="ECO:0000256" key="5">
    <source>
        <dbReference type="SAM" id="MobiDB-lite"/>
    </source>
</evidence>
<dbReference type="GO" id="GO:0000828">
    <property type="term" value="F:inositol hexakisphosphate kinase activity"/>
    <property type="evidence" value="ECO:0007669"/>
    <property type="project" value="TreeGrafter"/>
</dbReference>
<feature type="region of interest" description="Disordered" evidence="5">
    <location>
        <begin position="459"/>
        <end position="495"/>
    </location>
</feature>
<dbReference type="KEGG" id="tet:TTHERM_01075700"/>
<dbReference type="eggNOG" id="KOG1620">
    <property type="taxonomic scope" value="Eukaryota"/>
</dbReference>
<dbReference type="InParanoid" id="Q22C70"/>
<dbReference type="PANTHER" id="PTHR12400:SF21">
    <property type="entry name" value="KINASE"/>
    <property type="match status" value="1"/>
</dbReference>
<evidence type="ECO:0000256" key="1">
    <source>
        <dbReference type="ARBA" id="ARBA00007374"/>
    </source>
</evidence>
<dbReference type="Proteomes" id="UP000009168">
    <property type="component" value="Unassembled WGS sequence"/>
</dbReference>
<feature type="compositionally biased region" description="Polar residues" evidence="5">
    <location>
        <begin position="24"/>
        <end position="39"/>
    </location>
</feature>
<dbReference type="GeneID" id="7834214"/>
<name>Q22C70_TETTS</name>
<proteinExistence type="inferred from homology"/>
<evidence type="ECO:0000313" key="6">
    <source>
        <dbReference type="EMBL" id="EAR82886.2"/>
    </source>
</evidence>
<dbReference type="EMBL" id="GG662480">
    <property type="protein sequence ID" value="EAR82886.2"/>
    <property type="molecule type" value="Genomic_DNA"/>
</dbReference>
<dbReference type="PANTHER" id="PTHR12400">
    <property type="entry name" value="INOSITOL POLYPHOSPHATE KINASE"/>
    <property type="match status" value="1"/>
</dbReference>
<evidence type="ECO:0000256" key="2">
    <source>
        <dbReference type="ARBA" id="ARBA00022679"/>
    </source>
</evidence>
<dbReference type="InterPro" id="IPR005522">
    <property type="entry name" value="IPK"/>
</dbReference>
<comment type="similarity">
    <text evidence="1 4">Belongs to the inositol phosphokinase (IPK) family.</text>
</comment>
<dbReference type="GO" id="GO:0032958">
    <property type="term" value="P:inositol phosphate biosynthetic process"/>
    <property type="evidence" value="ECO:0007669"/>
    <property type="project" value="InterPro"/>
</dbReference>
<feature type="compositionally biased region" description="Low complexity" evidence="5">
    <location>
        <begin position="486"/>
        <end position="495"/>
    </location>
</feature>
<evidence type="ECO:0000256" key="3">
    <source>
        <dbReference type="ARBA" id="ARBA00022777"/>
    </source>
</evidence>
<sequence>MMSALIQTNECLLNSSKNQNISQKIETSGNSQTQASPSQHFKEEANELTEQQLCPSPTLVKADRFYLYLNQVGGHSTFLKPVDDRINFIAKPVQSKELEFYESIMKTKNLNKLKKFLPKYYGTVEINNSTQIVISNKKRISDMTSSQNQYNLNFDSKSQWLQSLFSKRFKYGKYMKLQDLTKNKKFPCILDIKMGFKATNQKDENKFQNSTSSSVGFRICGMNVYQPLKKCAIFKDKYWGRQIQQQSLESSVASFFFDGEQIRFGLIHMFIKQLKKLKRALQYYKGYKFHSSSLLLIYDGIYNAEQFKSQEKPSSKKIQIQDFPQNKSFNHSLNSTFIDQMSNFFTQKIVKKQKKLKEINQFQLEKISSDSQVKYKPLLLQNLKRRQSAYQYTFNSQQIQNYSDVEKKIISQHQSFNNQDNNIKIKCKQDSVENDLNQLDLIKITNQINLFSKARSQSSESNQSIISDKNQSIDNYSQEEEDNDVSSNQQSFSSFSSASSLNHSFMSQGSNANSKKNSSFDKKNNKSLLNKSYISSHSQECFSFKQSKPRPILKLIDFANIEINENVEEHDLELVKGIENFIELLMKIASKEVSQSFVIQNQQLFTSAEAEQQFKVINTLNNDFILEGIGFNQNNIQNQENLTNKN</sequence>
<dbReference type="Pfam" id="PF03770">
    <property type="entry name" value="IPK"/>
    <property type="match status" value="1"/>
</dbReference>
<feature type="region of interest" description="Disordered" evidence="5">
    <location>
        <begin position="24"/>
        <end position="48"/>
    </location>
</feature>
<dbReference type="GO" id="GO:0005737">
    <property type="term" value="C:cytoplasm"/>
    <property type="evidence" value="ECO:0007669"/>
    <property type="project" value="TreeGrafter"/>
</dbReference>
<gene>
    <name evidence="6" type="ORF">TTHERM_01075700</name>
</gene>
<dbReference type="SUPFAM" id="SSF56104">
    <property type="entry name" value="SAICAR synthase-like"/>
    <property type="match status" value="1"/>
</dbReference>
<dbReference type="InterPro" id="IPR038286">
    <property type="entry name" value="IPK_sf"/>
</dbReference>
<dbReference type="EC" id="2.7.-.-" evidence="4"/>
<dbReference type="AlphaFoldDB" id="Q22C70"/>
<keyword evidence="2 4" id="KW-0808">Transferase</keyword>
<protein>
    <recommendedName>
        <fullName evidence="4">Kinase</fullName>
        <ecNumber evidence="4">2.7.-.-</ecNumber>
    </recommendedName>
</protein>
<evidence type="ECO:0000313" key="7">
    <source>
        <dbReference type="Proteomes" id="UP000009168"/>
    </source>
</evidence>
<dbReference type="RefSeq" id="XP_001030549.2">
    <property type="nucleotide sequence ID" value="XM_001030549.2"/>
</dbReference>
<dbReference type="STRING" id="312017.Q22C70"/>
<evidence type="ECO:0000256" key="4">
    <source>
        <dbReference type="RuleBase" id="RU363090"/>
    </source>
</evidence>
<reference evidence="7" key="1">
    <citation type="journal article" date="2006" name="PLoS Biol.">
        <title>Macronuclear genome sequence of the ciliate Tetrahymena thermophila, a model eukaryote.</title>
        <authorList>
            <person name="Eisen J.A."/>
            <person name="Coyne R.S."/>
            <person name="Wu M."/>
            <person name="Wu D."/>
            <person name="Thiagarajan M."/>
            <person name="Wortman J.R."/>
            <person name="Badger J.H."/>
            <person name="Ren Q."/>
            <person name="Amedeo P."/>
            <person name="Jones K.M."/>
            <person name="Tallon L.J."/>
            <person name="Delcher A.L."/>
            <person name="Salzberg S.L."/>
            <person name="Silva J.C."/>
            <person name="Haas B.J."/>
            <person name="Majoros W.H."/>
            <person name="Farzad M."/>
            <person name="Carlton J.M."/>
            <person name="Smith R.K. Jr."/>
            <person name="Garg J."/>
            <person name="Pearlman R.E."/>
            <person name="Karrer K.M."/>
            <person name="Sun L."/>
            <person name="Manning G."/>
            <person name="Elde N.C."/>
            <person name="Turkewitz A.P."/>
            <person name="Asai D.J."/>
            <person name="Wilkes D.E."/>
            <person name="Wang Y."/>
            <person name="Cai H."/>
            <person name="Collins K."/>
            <person name="Stewart B.A."/>
            <person name="Lee S.R."/>
            <person name="Wilamowska K."/>
            <person name="Weinberg Z."/>
            <person name="Ruzzo W.L."/>
            <person name="Wloga D."/>
            <person name="Gaertig J."/>
            <person name="Frankel J."/>
            <person name="Tsao C.-C."/>
            <person name="Gorovsky M.A."/>
            <person name="Keeling P.J."/>
            <person name="Waller R.F."/>
            <person name="Patron N.J."/>
            <person name="Cherry J.M."/>
            <person name="Stover N.A."/>
            <person name="Krieger C.J."/>
            <person name="del Toro C."/>
            <person name="Ryder H.F."/>
            <person name="Williamson S.C."/>
            <person name="Barbeau R.A."/>
            <person name="Hamilton E.P."/>
            <person name="Orias E."/>
        </authorList>
    </citation>
    <scope>NUCLEOTIDE SEQUENCE [LARGE SCALE GENOMIC DNA]</scope>
    <source>
        <strain evidence="7">SB210</strain>
    </source>
</reference>
<dbReference type="HOGENOM" id="CLU_463462_0_0_1"/>
<dbReference type="GO" id="GO:0005634">
    <property type="term" value="C:nucleus"/>
    <property type="evidence" value="ECO:0007669"/>
    <property type="project" value="TreeGrafter"/>
</dbReference>
<organism evidence="6 7">
    <name type="scientific">Tetrahymena thermophila (strain SB210)</name>
    <dbReference type="NCBI Taxonomy" id="312017"/>
    <lineage>
        <taxon>Eukaryota</taxon>
        <taxon>Sar</taxon>
        <taxon>Alveolata</taxon>
        <taxon>Ciliophora</taxon>
        <taxon>Intramacronucleata</taxon>
        <taxon>Oligohymenophorea</taxon>
        <taxon>Hymenostomatida</taxon>
        <taxon>Tetrahymenina</taxon>
        <taxon>Tetrahymenidae</taxon>
        <taxon>Tetrahymena</taxon>
    </lineage>
</organism>
<keyword evidence="7" id="KW-1185">Reference proteome</keyword>
<keyword evidence="3 4" id="KW-0418">Kinase</keyword>
<dbReference type="Gene3D" id="3.30.470.160">
    <property type="entry name" value="Inositol polyphosphate kinase"/>
    <property type="match status" value="1"/>
</dbReference>
<dbReference type="GO" id="GO:0046854">
    <property type="term" value="P:phosphatidylinositol phosphate biosynthetic process"/>
    <property type="evidence" value="ECO:0007669"/>
    <property type="project" value="TreeGrafter"/>
</dbReference>
<dbReference type="OrthoDB" id="2573163at2759"/>
<accession>Q22C70</accession>